<keyword evidence="3" id="KW-0663">Pyridoxal phosphate</keyword>
<organism evidence="5">
    <name type="scientific">marine sediment metagenome</name>
    <dbReference type="NCBI Taxonomy" id="412755"/>
    <lineage>
        <taxon>unclassified sequences</taxon>
        <taxon>metagenomes</taxon>
        <taxon>ecological metagenomes</taxon>
    </lineage>
</organism>
<dbReference type="Pfam" id="PF00291">
    <property type="entry name" value="PALP"/>
    <property type="match status" value="1"/>
</dbReference>
<dbReference type="Gene3D" id="3.40.50.1100">
    <property type="match status" value="1"/>
</dbReference>
<comment type="similarity">
    <text evidence="2">Belongs to the ACC deaminase/D-cysteine desulfhydrase family.</text>
</comment>
<dbReference type="PANTHER" id="PTHR43780:SF2">
    <property type="entry name" value="1-AMINOCYCLOPROPANE-1-CARBOXYLATE DEAMINASE-RELATED"/>
    <property type="match status" value="1"/>
</dbReference>
<evidence type="ECO:0000313" key="5">
    <source>
        <dbReference type="EMBL" id="GAH83308.1"/>
    </source>
</evidence>
<proteinExistence type="inferred from homology"/>
<evidence type="ECO:0000256" key="2">
    <source>
        <dbReference type="ARBA" id="ARBA00008639"/>
    </source>
</evidence>
<dbReference type="PANTHER" id="PTHR43780">
    <property type="entry name" value="1-AMINOCYCLOPROPANE-1-CARBOXYLATE DEAMINASE-RELATED"/>
    <property type="match status" value="1"/>
</dbReference>
<evidence type="ECO:0000256" key="1">
    <source>
        <dbReference type="ARBA" id="ARBA00001933"/>
    </source>
</evidence>
<sequence>MAAFSISEIKKKIEDFPKKNLIHLPTPLQKLENLSQELGGPEIYIKRDDMTGLAFGGNKSRKLEFIIQDVLSKKADAIITWASLQSNWCLQTAAAARKFGIKPVLLLFKTYDLPEEYDGNLLLDYILDADVIIKEAEKGKVVRMEDILEIVEAVENEVKEWGHTPYVAPIGGSMVGGSMEKPLGAISYVNAFVELLE</sequence>
<dbReference type="InterPro" id="IPR001926">
    <property type="entry name" value="TrpB-like_PALP"/>
</dbReference>
<dbReference type="EMBL" id="BARU01040959">
    <property type="protein sequence ID" value="GAH83308.1"/>
    <property type="molecule type" value="Genomic_DNA"/>
</dbReference>
<comment type="cofactor">
    <cofactor evidence="1">
        <name>pyridoxal 5'-phosphate</name>
        <dbReference type="ChEBI" id="CHEBI:597326"/>
    </cofactor>
</comment>
<dbReference type="GO" id="GO:0019148">
    <property type="term" value="F:D-cysteine desulfhydrase activity"/>
    <property type="evidence" value="ECO:0007669"/>
    <property type="project" value="TreeGrafter"/>
</dbReference>
<evidence type="ECO:0000256" key="3">
    <source>
        <dbReference type="ARBA" id="ARBA00022898"/>
    </source>
</evidence>
<dbReference type="InterPro" id="IPR036052">
    <property type="entry name" value="TrpB-like_PALP_sf"/>
</dbReference>
<protein>
    <recommendedName>
        <fullName evidence="4">Tryptophan synthase beta chain-like PALP domain-containing protein</fullName>
    </recommendedName>
</protein>
<feature type="non-terminal residue" evidence="5">
    <location>
        <position position="197"/>
    </location>
</feature>
<feature type="domain" description="Tryptophan synthase beta chain-like PALP" evidence="4">
    <location>
        <begin position="23"/>
        <end position="162"/>
    </location>
</feature>
<evidence type="ECO:0000259" key="4">
    <source>
        <dbReference type="Pfam" id="PF00291"/>
    </source>
</evidence>
<name>X1KMM9_9ZZZZ</name>
<dbReference type="InterPro" id="IPR027278">
    <property type="entry name" value="ACCD_DCysDesulf"/>
</dbReference>
<reference evidence="5" key="1">
    <citation type="journal article" date="2014" name="Front. Microbiol.">
        <title>High frequency of phylogenetically diverse reductive dehalogenase-homologous genes in deep subseafloor sedimentary metagenomes.</title>
        <authorList>
            <person name="Kawai M."/>
            <person name="Futagami T."/>
            <person name="Toyoda A."/>
            <person name="Takaki Y."/>
            <person name="Nishi S."/>
            <person name="Hori S."/>
            <person name="Arai W."/>
            <person name="Tsubouchi T."/>
            <person name="Morono Y."/>
            <person name="Uchiyama I."/>
            <person name="Ito T."/>
            <person name="Fujiyama A."/>
            <person name="Inagaki F."/>
            <person name="Takami H."/>
        </authorList>
    </citation>
    <scope>NUCLEOTIDE SEQUENCE</scope>
    <source>
        <strain evidence="5">Expedition CK06-06</strain>
    </source>
</reference>
<accession>X1KMM9</accession>
<gene>
    <name evidence="5" type="ORF">S03H2_63248</name>
</gene>
<comment type="caution">
    <text evidence="5">The sequence shown here is derived from an EMBL/GenBank/DDBJ whole genome shotgun (WGS) entry which is preliminary data.</text>
</comment>
<dbReference type="AlphaFoldDB" id="X1KMM9"/>
<dbReference type="SUPFAM" id="SSF53686">
    <property type="entry name" value="Tryptophan synthase beta subunit-like PLP-dependent enzymes"/>
    <property type="match status" value="1"/>
</dbReference>